<keyword evidence="3" id="KW-1185">Reference proteome</keyword>
<evidence type="ECO:0000313" key="3">
    <source>
        <dbReference type="Proteomes" id="UP000235965"/>
    </source>
</evidence>
<dbReference type="STRING" id="105785.A0A2J7RNH7"/>
<gene>
    <name evidence="2" type="ORF">B7P43_G02556</name>
</gene>
<evidence type="ECO:0008006" key="4">
    <source>
        <dbReference type="Google" id="ProtNLM"/>
    </source>
</evidence>
<comment type="caution">
    <text evidence="2">The sequence shown here is derived from an EMBL/GenBank/DDBJ whole genome shotgun (WGS) entry which is preliminary data.</text>
</comment>
<organism evidence="2 3">
    <name type="scientific">Cryptotermes secundus</name>
    <dbReference type="NCBI Taxonomy" id="105785"/>
    <lineage>
        <taxon>Eukaryota</taxon>
        <taxon>Metazoa</taxon>
        <taxon>Ecdysozoa</taxon>
        <taxon>Arthropoda</taxon>
        <taxon>Hexapoda</taxon>
        <taxon>Insecta</taxon>
        <taxon>Pterygota</taxon>
        <taxon>Neoptera</taxon>
        <taxon>Polyneoptera</taxon>
        <taxon>Dictyoptera</taxon>
        <taxon>Blattodea</taxon>
        <taxon>Blattoidea</taxon>
        <taxon>Termitoidae</taxon>
        <taxon>Kalotermitidae</taxon>
        <taxon>Cryptotermitinae</taxon>
        <taxon>Cryptotermes</taxon>
    </lineage>
</organism>
<dbReference type="PANTHER" id="PTHR47326:SF1">
    <property type="entry name" value="HTH PSQ-TYPE DOMAIN-CONTAINING PROTEIN"/>
    <property type="match status" value="1"/>
</dbReference>
<dbReference type="AlphaFoldDB" id="A0A2J7RNH7"/>
<dbReference type="EMBL" id="NEVH01002540">
    <property type="protein sequence ID" value="PNF42395.1"/>
    <property type="molecule type" value="Genomic_DNA"/>
</dbReference>
<proteinExistence type="predicted"/>
<accession>A0A2J7RNH7</accession>
<dbReference type="InParanoid" id="A0A2J7RNH7"/>
<reference evidence="2 3" key="1">
    <citation type="submission" date="2017-12" db="EMBL/GenBank/DDBJ databases">
        <title>Hemimetabolous genomes reveal molecular basis of termite eusociality.</title>
        <authorList>
            <person name="Harrison M.C."/>
            <person name="Jongepier E."/>
            <person name="Robertson H.M."/>
            <person name="Arning N."/>
            <person name="Bitard-Feildel T."/>
            <person name="Chao H."/>
            <person name="Childers C.P."/>
            <person name="Dinh H."/>
            <person name="Doddapaneni H."/>
            <person name="Dugan S."/>
            <person name="Gowin J."/>
            <person name="Greiner C."/>
            <person name="Han Y."/>
            <person name="Hu H."/>
            <person name="Hughes D.S.T."/>
            <person name="Huylmans A.-K."/>
            <person name="Kemena C."/>
            <person name="Kremer L.P.M."/>
            <person name="Lee S.L."/>
            <person name="Lopez-Ezquerra A."/>
            <person name="Mallet L."/>
            <person name="Monroy-Kuhn J.M."/>
            <person name="Moser A."/>
            <person name="Murali S.C."/>
            <person name="Muzny D.M."/>
            <person name="Otani S."/>
            <person name="Piulachs M.-D."/>
            <person name="Poelchau M."/>
            <person name="Qu J."/>
            <person name="Schaub F."/>
            <person name="Wada-Katsumata A."/>
            <person name="Worley K.C."/>
            <person name="Xie Q."/>
            <person name="Ylla G."/>
            <person name="Poulsen M."/>
            <person name="Gibbs R.A."/>
            <person name="Schal C."/>
            <person name="Richards S."/>
            <person name="Belles X."/>
            <person name="Korb J."/>
            <person name="Bornberg-Bauer E."/>
        </authorList>
    </citation>
    <scope>NUCLEOTIDE SEQUENCE [LARGE SCALE GENOMIC DNA]</scope>
    <source>
        <tissue evidence="2">Whole body</tissue>
    </source>
</reference>
<dbReference type="Proteomes" id="UP000235965">
    <property type="component" value="Unassembled WGS sequence"/>
</dbReference>
<feature type="region of interest" description="Disordered" evidence="1">
    <location>
        <begin position="151"/>
        <end position="173"/>
    </location>
</feature>
<dbReference type="PANTHER" id="PTHR47326">
    <property type="entry name" value="TRANSPOSABLE ELEMENT TC3 TRANSPOSASE-LIKE PROTEIN"/>
    <property type="match status" value="1"/>
</dbReference>
<evidence type="ECO:0000313" key="2">
    <source>
        <dbReference type="EMBL" id="PNF42395.1"/>
    </source>
</evidence>
<sequence length="173" mass="20439">MLTPQEQVQCLLWLAELQLLTAVQRRFRKPYGRQPPVWKSFWFWDNKLRATDSLLRVKSPGKTRTSEENVNRIREAFQQSPSKSIRAAGLQLRSPRSTLYDAPQKKRIRLRAYKIQIIYALKPSDQVARVATLRRADPPSKEYRIKTVEKRPRHNKELYRQKGAETEGGRHTW</sequence>
<evidence type="ECO:0000256" key="1">
    <source>
        <dbReference type="SAM" id="MobiDB-lite"/>
    </source>
</evidence>
<name>A0A2J7RNH7_9NEOP</name>
<protein>
    <recommendedName>
        <fullName evidence="4">DUF4817 domain-containing protein</fullName>
    </recommendedName>
</protein>